<evidence type="ECO:0000256" key="1">
    <source>
        <dbReference type="SAM" id="Phobius"/>
    </source>
</evidence>
<sequence>MNSVASMSLPSFTKAVRSHFPPSTRVTVPVAPWLAKVTVAVAVFGSFVRKTRSLRSAAARSICWSAVMAGAPDPIWISVVPVLEPTSADVTSLIVRPLMIGLWISTTVLGTSLSRPWPTALSSSSWVQRLMLLSIAFAVSLSTKKIGAACFCAVRSLVPWDPGRRLKKVSSARYCAVSAAARWSCAAVRAASMAGEVAASVSAAARALLTASRSA</sequence>
<organism evidence="2">
    <name type="scientific">freshwater metagenome</name>
    <dbReference type="NCBI Taxonomy" id="449393"/>
    <lineage>
        <taxon>unclassified sequences</taxon>
        <taxon>metagenomes</taxon>
        <taxon>ecological metagenomes</taxon>
    </lineage>
</organism>
<dbReference type="AlphaFoldDB" id="A0A6J7JVZ8"/>
<protein>
    <submittedName>
        <fullName evidence="2">Unannotated protein</fullName>
    </submittedName>
</protein>
<name>A0A6J7JVZ8_9ZZZZ</name>
<reference evidence="2" key="1">
    <citation type="submission" date="2020-05" db="EMBL/GenBank/DDBJ databases">
        <authorList>
            <person name="Chiriac C."/>
            <person name="Salcher M."/>
            <person name="Ghai R."/>
            <person name="Kavagutti S V."/>
        </authorList>
    </citation>
    <scope>NUCLEOTIDE SEQUENCE</scope>
</reference>
<accession>A0A6J7JVZ8</accession>
<evidence type="ECO:0000313" key="2">
    <source>
        <dbReference type="EMBL" id="CAB4946799.1"/>
    </source>
</evidence>
<keyword evidence="1" id="KW-0472">Membrane</keyword>
<keyword evidence="1" id="KW-1133">Transmembrane helix</keyword>
<proteinExistence type="predicted"/>
<feature type="transmembrane region" description="Helical" evidence="1">
    <location>
        <begin position="30"/>
        <end position="48"/>
    </location>
</feature>
<dbReference type="EMBL" id="CAFBMK010000298">
    <property type="protein sequence ID" value="CAB4946799.1"/>
    <property type="molecule type" value="Genomic_DNA"/>
</dbReference>
<gene>
    <name evidence="2" type="ORF">UFOPK3564_03271</name>
</gene>
<keyword evidence="1" id="KW-0812">Transmembrane</keyword>